<evidence type="ECO:0000256" key="5">
    <source>
        <dbReference type="ARBA" id="ARBA00022833"/>
    </source>
</evidence>
<dbReference type="Proteomes" id="UP000237631">
    <property type="component" value="Unassembled WGS sequence"/>
</dbReference>
<dbReference type="SUPFAM" id="SSF54928">
    <property type="entry name" value="RNA-binding domain, RBD"/>
    <property type="match status" value="1"/>
</dbReference>
<dbReference type="Gene3D" id="3.30.70.330">
    <property type="match status" value="1"/>
</dbReference>
<dbReference type="GO" id="GO:0016567">
    <property type="term" value="P:protein ubiquitination"/>
    <property type="evidence" value="ECO:0007669"/>
    <property type="project" value="TreeGrafter"/>
</dbReference>
<feature type="compositionally biased region" description="Polar residues" evidence="14">
    <location>
        <begin position="507"/>
        <end position="520"/>
    </location>
</feature>
<dbReference type="InterPro" id="IPR000504">
    <property type="entry name" value="RRM_dom"/>
</dbReference>
<evidence type="ECO:0000256" key="12">
    <source>
        <dbReference type="PROSITE-ProRule" id="PRU00723"/>
    </source>
</evidence>
<dbReference type="SUPFAM" id="SSF57850">
    <property type="entry name" value="RING/U-box"/>
    <property type="match status" value="1"/>
</dbReference>
<evidence type="ECO:0000256" key="7">
    <source>
        <dbReference type="ARBA" id="ARBA00023015"/>
    </source>
</evidence>
<comment type="subcellular location">
    <subcellularLocation>
        <location evidence="1">Nucleus</location>
    </subcellularLocation>
</comment>
<dbReference type="GO" id="GO:0010557">
    <property type="term" value="P:positive regulation of macromolecule biosynthetic process"/>
    <property type="evidence" value="ECO:0007669"/>
    <property type="project" value="UniProtKB-ARBA"/>
</dbReference>
<keyword evidence="6 11" id="KW-0694">RNA-binding</keyword>
<evidence type="ECO:0008006" key="20">
    <source>
        <dbReference type="Google" id="ProtNLM"/>
    </source>
</evidence>
<dbReference type="SMART" id="SM00361">
    <property type="entry name" value="RRM_1"/>
    <property type="match status" value="1"/>
</dbReference>
<evidence type="ECO:0000256" key="9">
    <source>
        <dbReference type="ARBA" id="ARBA00023163"/>
    </source>
</evidence>
<dbReference type="GO" id="GO:0000956">
    <property type="term" value="P:nuclear-transcribed mRNA catabolic process"/>
    <property type="evidence" value="ECO:0007669"/>
    <property type="project" value="UniProtKB-ARBA"/>
</dbReference>
<evidence type="ECO:0000259" key="15">
    <source>
        <dbReference type="PROSITE" id="PS50089"/>
    </source>
</evidence>
<keyword evidence="2" id="KW-0678">Repressor</keyword>
<dbReference type="InterPro" id="IPR035979">
    <property type="entry name" value="RBD_domain_sf"/>
</dbReference>
<dbReference type="PANTHER" id="PTHR12603">
    <property type="entry name" value="CCR4-NOT TRANSCRIPTION COMPLEX RELATED"/>
    <property type="match status" value="1"/>
</dbReference>
<dbReference type="FunFam" id="3.30.70.330:FF:000257">
    <property type="entry name" value="CCR4-NOT core complex subunit Not4"/>
    <property type="match status" value="1"/>
</dbReference>
<evidence type="ECO:0000256" key="3">
    <source>
        <dbReference type="ARBA" id="ARBA00022723"/>
    </source>
</evidence>
<evidence type="ECO:0000256" key="11">
    <source>
        <dbReference type="PROSITE-ProRule" id="PRU00176"/>
    </source>
</evidence>
<feature type="compositionally biased region" description="Polar residues" evidence="14">
    <location>
        <begin position="296"/>
        <end position="321"/>
    </location>
</feature>
<dbReference type="Gene3D" id="3.30.40.10">
    <property type="entry name" value="Zinc/RING finger domain, C3HC4 (zinc finger)"/>
    <property type="match status" value="1"/>
</dbReference>
<evidence type="ECO:0000256" key="10">
    <source>
        <dbReference type="ARBA" id="ARBA00023242"/>
    </source>
</evidence>
<feature type="compositionally biased region" description="Low complexity" evidence="14">
    <location>
        <begin position="1043"/>
        <end position="1060"/>
    </location>
</feature>
<keyword evidence="9" id="KW-0804">Transcription</keyword>
<dbReference type="InterPro" id="IPR012677">
    <property type="entry name" value="Nucleotide-bd_a/b_plait_sf"/>
</dbReference>
<keyword evidence="10" id="KW-0539">Nucleus</keyword>
<dbReference type="InterPro" id="IPR003954">
    <property type="entry name" value="RRM_euk-type"/>
</dbReference>
<dbReference type="InterPro" id="IPR039515">
    <property type="entry name" value="NOT4_mRING-HC-C4C4"/>
</dbReference>
<feature type="domain" description="RING-type" evidence="15">
    <location>
        <begin position="18"/>
        <end position="61"/>
    </location>
</feature>
<feature type="compositionally biased region" description="Basic residues" evidence="14">
    <location>
        <begin position="721"/>
        <end position="732"/>
    </location>
</feature>
<feature type="compositionally biased region" description="Pro residues" evidence="14">
    <location>
        <begin position="1225"/>
        <end position="1243"/>
    </location>
</feature>
<dbReference type="GO" id="GO:0003723">
    <property type="term" value="F:RNA binding"/>
    <property type="evidence" value="ECO:0007669"/>
    <property type="project" value="UniProtKB-UniRule"/>
</dbReference>
<evidence type="ECO:0000259" key="17">
    <source>
        <dbReference type="PROSITE" id="PS50103"/>
    </source>
</evidence>
<feature type="compositionally biased region" description="Basic and acidic residues" evidence="14">
    <location>
        <begin position="934"/>
        <end position="965"/>
    </location>
</feature>
<feature type="domain" description="C3H1-type" evidence="17">
    <location>
        <begin position="205"/>
        <end position="232"/>
    </location>
</feature>
<name>A0A2S6C1U1_9PEZI</name>
<feature type="region of interest" description="Disordered" evidence="14">
    <location>
        <begin position="419"/>
        <end position="550"/>
    </location>
</feature>
<evidence type="ECO:0000313" key="18">
    <source>
        <dbReference type="EMBL" id="PPJ53695.1"/>
    </source>
</evidence>
<keyword evidence="8 13" id="KW-0175">Coiled coil</keyword>
<dbReference type="CDD" id="cd16618">
    <property type="entry name" value="mRING-HC-C4C4_CNOT4"/>
    <property type="match status" value="1"/>
</dbReference>
<dbReference type="FunFam" id="3.30.40.10:FF:000006">
    <property type="entry name" value="CCR4-NOT transcription complex subunit 4"/>
    <property type="match status" value="1"/>
</dbReference>
<dbReference type="CDD" id="cd12438">
    <property type="entry name" value="RRM_CNOT4"/>
    <property type="match status" value="1"/>
</dbReference>
<evidence type="ECO:0000259" key="16">
    <source>
        <dbReference type="PROSITE" id="PS50102"/>
    </source>
</evidence>
<dbReference type="GO" id="GO:0008270">
    <property type="term" value="F:zinc ion binding"/>
    <property type="evidence" value="ECO:0007669"/>
    <property type="project" value="UniProtKB-KW"/>
</dbReference>
<feature type="coiled-coil region" evidence="13">
    <location>
        <begin position="1469"/>
        <end position="1499"/>
    </location>
</feature>
<gene>
    <name evidence="18" type="ORF">CBER1_00838</name>
</gene>
<feature type="region of interest" description="Disordered" evidence="14">
    <location>
        <begin position="84"/>
        <end position="107"/>
    </location>
</feature>
<dbReference type="STRING" id="357750.A0A2S6C1U1"/>
<dbReference type="PROSITE" id="PS50103">
    <property type="entry name" value="ZF_C3H1"/>
    <property type="match status" value="1"/>
</dbReference>
<evidence type="ECO:0000256" key="14">
    <source>
        <dbReference type="SAM" id="MobiDB-lite"/>
    </source>
</evidence>
<evidence type="ECO:0000256" key="6">
    <source>
        <dbReference type="ARBA" id="ARBA00022884"/>
    </source>
</evidence>
<evidence type="ECO:0000256" key="8">
    <source>
        <dbReference type="ARBA" id="ARBA00023054"/>
    </source>
</evidence>
<dbReference type="InterPro" id="IPR013083">
    <property type="entry name" value="Znf_RING/FYVE/PHD"/>
</dbReference>
<dbReference type="GO" id="GO:0061630">
    <property type="term" value="F:ubiquitin protein ligase activity"/>
    <property type="evidence" value="ECO:0007669"/>
    <property type="project" value="UniProtKB-ARBA"/>
</dbReference>
<dbReference type="InterPro" id="IPR039780">
    <property type="entry name" value="Mot2"/>
</dbReference>
<feature type="compositionally biased region" description="Polar residues" evidence="14">
    <location>
        <begin position="527"/>
        <end position="550"/>
    </location>
</feature>
<accession>A0A2S6C1U1</accession>
<feature type="compositionally biased region" description="Basic and acidic residues" evidence="14">
    <location>
        <begin position="1128"/>
        <end position="1146"/>
    </location>
</feature>
<evidence type="ECO:0000256" key="4">
    <source>
        <dbReference type="ARBA" id="ARBA00022771"/>
    </source>
</evidence>
<feature type="compositionally biased region" description="Low complexity" evidence="14">
    <location>
        <begin position="1006"/>
        <end position="1016"/>
    </location>
</feature>
<feature type="compositionally biased region" description="Polar residues" evidence="14">
    <location>
        <begin position="1082"/>
        <end position="1099"/>
    </location>
</feature>
<dbReference type="InterPro" id="IPR001841">
    <property type="entry name" value="Znf_RING"/>
</dbReference>
<keyword evidence="4 12" id="KW-0863">Zinc-finger</keyword>
<feature type="compositionally biased region" description="Low complexity" evidence="14">
    <location>
        <begin position="980"/>
        <end position="999"/>
    </location>
</feature>
<reference evidence="19" key="1">
    <citation type="journal article" date="2017" name="bioRxiv">
        <title>Conservation of a gene cluster reveals novel cercosporin biosynthetic mechanisms and extends production to the genus Colletotrichum.</title>
        <authorList>
            <person name="de Jonge R."/>
            <person name="Ebert M.K."/>
            <person name="Huitt-Roehl C.R."/>
            <person name="Pal P."/>
            <person name="Suttle J.C."/>
            <person name="Spanner R.E."/>
            <person name="Neubauer J.D."/>
            <person name="Jurick W.M.II."/>
            <person name="Stott K.A."/>
            <person name="Secor G.A."/>
            <person name="Thomma B.P.H.J."/>
            <person name="Van de Peer Y."/>
            <person name="Townsend C.A."/>
            <person name="Bolton M.D."/>
        </authorList>
    </citation>
    <scope>NUCLEOTIDE SEQUENCE [LARGE SCALE GENOMIC DNA]</scope>
    <source>
        <strain evidence="19">CBS538.71</strain>
    </source>
</reference>
<dbReference type="GO" id="GO:0005634">
    <property type="term" value="C:nucleus"/>
    <property type="evidence" value="ECO:0007669"/>
    <property type="project" value="UniProtKB-SubCell"/>
</dbReference>
<dbReference type="PROSITE" id="PS50089">
    <property type="entry name" value="ZF_RING_2"/>
    <property type="match status" value="1"/>
</dbReference>
<proteinExistence type="predicted"/>
<keyword evidence="5 12" id="KW-0862">Zinc</keyword>
<keyword evidence="7" id="KW-0805">Transcription regulation</keyword>
<keyword evidence="3 12" id="KW-0479">Metal-binding</keyword>
<feature type="compositionally biased region" description="Low complexity" evidence="14">
    <location>
        <begin position="827"/>
        <end position="843"/>
    </location>
</feature>
<keyword evidence="19" id="KW-1185">Reference proteome</keyword>
<dbReference type="PANTHER" id="PTHR12603:SF0">
    <property type="entry name" value="CCR4-NOT TRANSCRIPTION COMPLEX SUBUNIT 4"/>
    <property type="match status" value="1"/>
</dbReference>
<evidence type="ECO:0000256" key="2">
    <source>
        <dbReference type="ARBA" id="ARBA00022491"/>
    </source>
</evidence>
<evidence type="ECO:0000256" key="1">
    <source>
        <dbReference type="ARBA" id="ARBA00004123"/>
    </source>
</evidence>
<dbReference type="Pfam" id="PF00076">
    <property type="entry name" value="RRM_1"/>
    <property type="match status" value="1"/>
</dbReference>
<feature type="compositionally biased region" description="Low complexity" evidence="14">
    <location>
        <begin position="264"/>
        <end position="277"/>
    </location>
</feature>
<dbReference type="InterPro" id="IPR000571">
    <property type="entry name" value="Znf_CCCH"/>
</dbReference>
<dbReference type="OrthoDB" id="1923159at2759"/>
<feature type="compositionally biased region" description="Basic and acidic residues" evidence="14">
    <location>
        <begin position="98"/>
        <end position="107"/>
    </location>
</feature>
<feature type="region of interest" description="Disordered" evidence="14">
    <location>
        <begin position="709"/>
        <end position="1246"/>
    </location>
</feature>
<feature type="compositionally biased region" description="Basic and acidic residues" evidence="14">
    <location>
        <begin position="425"/>
        <end position="435"/>
    </location>
</feature>
<dbReference type="GO" id="GO:0030015">
    <property type="term" value="C:CCR4-NOT core complex"/>
    <property type="evidence" value="ECO:0007669"/>
    <property type="project" value="UniProtKB-ARBA"/>
</dbReference>
<organism evidence="18 19">
    <name type="scientific">Cercospora berteroae</name>
    <dbReference type="NCBI Taxonomy" id="357750"/>
    <lineage>
        <taxon>Eukaryota</taxon>
        <taxon>Fungi</taxon>
        <taxon>Dikarya</taxon>
        <taxon>Ascomycota</taxon>
        <taxon>Pezizomycotina</taxon>
        <taxon>Dothideomycetes</taxon>
        <taxon>Dothideomycetidae</taxon>
        <taxon>Mycosphaerellales</taxon>
        <taxon>Mycosphaerellaceae</taxon>
        <taxon>Cercospora</taxon>
    </lineage>
</organism>
<dbReference type="Pfam" id="PF14570">
    <property type="entry name" value="zf-RING_4"/>
    <property type="match status" value="1"/>
</dbReference>
<dbReference type="GO" id="GO:0051254">
    <property type="term" value="P:positive regulation of RNA metabolic process"/>
    <property type="evidence" value="ECO:0007669"/>
    <property type="project" value="UniProtKB-ARBA"/>
</dbReference>
<dbReference type="EMBL" id="PNEN01000577">
    <property type="protein sequence ID" value="PPJ53695.1"/>
    <property type="molecule type" value="Genomic_DNA"/>
</dbReference>
<sequence length="1503" mass="162050">MSRSLQDQFIDDDEEETCPLCVEEFDLTDKGFRPCPCGYQICQFCYHNVKTNMNGLCPACRRPYNDADIEYKVITPEETAAHKARQAQKQKKTQQALQKEKQKAEADNLSRKHLAGMRVVQKNLVYVTGLSPTSQEDQLLQTLRGDQYFGQYGKIIKIVVSKAKDPSHPHSVGVYVTYERKEDAASCIAAVDGSKNGDRTLRAQFGTTKYCSAYLRGENCTNRNCMFLHEPGEANESYSRADLSALNAGSSQQGSSRPPPPQSQQPVASAAPPMVQQGSSDQHPSSPALDRPALPSTASWASKLPQSSRAESRSTSGTQESPAPAVSTPATTHPEVAQEQDSTSPPIEALADSSVPAPDLLTSHPEIRPRPQVSPIDTLFKNFSLDDFKLTWSSDCLSEADRNMIANFPLLFDEHGGAKRRLRRQREEERQRIEQETQAFQHPAVEQDDNPEMSGSLQLGGEPEERHSSTQMQGAIHPPGQDANTDPRYQYAGAATSSPGASDRGLTPQQHQQMLLQTLKPSAPGTFMNNPTQQNTYNAPSFPQQSANNSQLGHQRNVSRYSFANEAAPTATSVKAVANPKLMNQQSAMMPPTGGNHFGTQHQTPHGQFYTSNVQGPPPGLKTTGTPPVSGNLTFGQGHGFATGGIQYGAGSTRNQQDNYYRDLLRGNEAAPGRGDPKRELQSLPTYNTAQSHAAFMASQPNAYPAPPYANLGVFGDGEKQRKKKGKKHRHANTSSSSGGGMIDVSDPGASHLLQSRMHQGASGFGGDENFPPLRPPTRQVSLDESRRSTPPIPPGFEGHILESRRSTPSIPPGLAKPTALPDLEGSLSRPTSRPSSRMSVRRQTSQILPALPLRPATPHRISTPSKLENHQAVDAVSVHETPTKVPKTASASDLKVATSTEPVGVDEDRSQDAAKSGEAAPTHDVDQVLEAPADPKAEVKSDPIKNEADKSKSQRQIADRGETTRRKHPGKLDISAAVNNNDPTTTSTSSNADAQNAQKSQPVPSSAGGSTTTATKPAIAESPMASPAIRAAPRTLRVVQTPKAEAPSSSQPSAPSMAAIVAAHKLPSRKPSVASIGFPGTPSSEQVSMSDNISLASTSQSRANSPPPPAASKVGSAPVRAKTKSQQKKERQERAKALEEEKSKGGETITSSPAEPVVEAIQSRKKKTKKEKEVRPKPKIVPTATTTDTTPTASRTPSPRRKTSTEASALPEVAASDTKSPTPVAAPPQVPHPSSVPSPPATPTLTPAQLIAELKASAPQIQKCIDSLFRVSNSRDFKAHQNVSHKDLLNNWQTDLKFNLNKNDVEALLTGKVPAVYYGGEEGRAFDRGMIAPSGANLRALTKELETRFLELERALREMPEESRFRPSKPQNDLKLPAIDLETVKRQYENGSGRGPSVMEQMVQDGATLKKGAFLVDEASKYINEFVMPPVTPPPSAASMQARAQQHPAVPAGSTAVAVTAEQNVPSADVAERQLREAQKYAEERENALRKVIKKNKKLLGL</sequence>
<feature type="compositionally biased region" description="Low complexity" evidence="14">
    <location>
        <begin position="1183"/>
        <end position="1198"/>
    </location>
</feature>
<comment type="caution">
    <text evidence="18">The sequence shown here is derived from an EMBL/GenBank/DDBJ whole genome shotgun (WGS) entry which is preliminary data.</text>
</comment>
<dbReference type="PROSITE" id="PS50102">
    <property type="entry name" value="RRM"/>
    <property type="match status" value="1"/>
</dbReference>
<evidence type="ECO:0000256" key="13">
    <source>
        <dbReference type="SAM" id="Coils"/>
    </source>
</evidence>
<evidence type="ECO:0000313" key="19">
    <source>
        <dbReference type="Proteomes" id="UP000237631"/>
    </source>
</evidence>
<feature type="region of interest" description="Disordered" evidence="14">
    <location>
        <begin position="246"/>
        <end position="373"/>
    </location>
</feature>
<feature type="zinc finger region" description="C3H1-type" evidence="12">
    <location>
        <begin position="205"/>
        <end position="232"/>
    </location>
</feature>
<dbReference type="InterPro" id="IPR034261">
    <property type="entry name" value="CNOT4_RRM"/>
</dbReference>
<protein>
    <recommendedName>
        <fullName evidence="20">RING-type domain-containing protein</fullName>
    </recommendedName>
</protein>
<feature type="domain" description="RRM" evidence="16">
    <location>
        <begin position="123"/>
        <end position="208"/>
    </location>
</feature>